<sequence>MEVNILKPQQDARVIAWQVQERERAPGFLGALLGGKWLLYPPRQAWELPL</sequence>
<dbReference type="KEGG" id="ctu:CTU_35750"/>
<proteinExistence type="predicted"/>
<gene>
    <name evidence="1" type="ordered locus">Ctu_35750</name>
</gene>
<evidence type="ECO:0000313" key="1">
    <source>
        <dbReference type="EMBL" id="CBA33764.1"/>
    </source>
</evidence>
<name>C9Y0I1_CROTZ</name>
<dbReference type="AlphaFoldDB" id="C9Y0I1"/>
<protein>
    <submittedName>
        <fullName evidence="1">Uncharacterized protein</fullName>
    </submittedName>
</protein>
<accession>C9Y0I1</accession>
<evidence type="ECO:0000313" key="2">
    <source>
        <dbReference type="Proteomes" id="UP000002069"/>
    </source>
</evidence>
<reference evidence="2" key="2">
    <citation type="journal article" date="2011" name="J. Bacteriol.">
        <title>Complete genome sequence of Cronobacter turicensis LMG 23827, a food-borne pathogen causing deaths in neonates.</title>
        <authorList>
            <person name="Stephan R."/>
            <person name="Lehner A."/>
            <person name="Tischler P."/>
            <person name="Rattei T."/>
        </authorList>
    </citation>
    <scope>NUCLEOTIDE SEQUENCE [LARGE SCALE GENOMIC DNA]</scope>
    <source>
        <strain evidence="2">DSM 18703 / CCUG 55852 / LMG 23827 / z3032</strain>
    </source>
</reference>
<reference evidence="1 2" key="1">
    <citation type="journal article" date="2010" name="J. Bacteriol.">
        <title>Complete Genome Sequence of Cronobacter turicensis LMG 23827, a foodborne pathogen causing deaths in neonates.</title>
        <authorList>
            <person name="Stephan R."/>
            <person name="Lehner A."/>
            <person name="Tischler P."/>
            <person name="Rattei T."/>
        </authorList>
    </citation>
    <scope>NUCLEOTIDE SEQUENCE [LARGE SCALE GENOMIC DNA]</scope>
    <source>
        <strain evidence="2">DSM 18703 / CCUG 55852 / LMG 23827 / z3032</strain>
    </source>
</reference>
<organism evidence="1 2">
    <name type="scientific">Cronobacter turicensis (strain DSM 18703 / CCUG 55852 / LMG 23827 / z3032)</name>
    <dbReference type="NCBI Taxonomy" id="693216"/>
    <lineage>
        <taxon>Bacteria</taxon>
        <taxon>Pseudomonadati</taxon>
        <taxon>Pseudomonadota</taxon>
        <taxon>Gammaproteobacteria</taxon>
        <taxon>Enterobacterales</taxon>
        <taxon>Enterobacteriaceae</taxon>
        <taxon>Cronobacter</taxon>
    </lineage>
</organism>
<dbReference type="Proteomes" id="UP000002069">
    <property type="component" value="Chromosome"/>
</dbReference>
<dbReference type="HOGENOM" id="CLU_3122648_0_0_6"/>
<dbReference type="EMBL" id="FN543093">
    <property type="protein sequence ID" value="CBA33764.1"/>
    <property type="molecule type" value="Genomic_DNA"/>
</dbReference>
<keyword evidence="2" id="KW-1185">Reference proteome</keyword>